<protein>
    <submittedName>
        <fullName evidence="2">PQQ-binding-like beta-propeller repeat protein</fullName>
    </submittedName>
</protein>
<keyword evidence="1" id="KW-1133">Transmembrane helix</keyword>
<organism evidence="2 3">
    <name type="scientific">Methanoculleus receptaculi</name>
    <dbReference type="NCBI Taxonomy" id="394967"/>
    <lineage>
        <taxon>Archaea</taxon>
        <taxon>Methanobacteriati</taxon>
        <taxon>Methanobacteriota</taxon>
        <taxon>Stenosarchaea group</taxon>
        <taxon>Methanomicrobia</taxon>
        <taxon>Methanomicrobiales</taxon>
        <taxon>Methanomicrobiaceae</taxon>
        <taxon>Methanoculleus</taxon>
    </lineage>
</organism>
<dbReference type="GeneID" id="85732324"/>
<dbReference type="Proteomes" id="UP001305652">
    <property type="component" value="Chromosome"/>
</dbReference>
<dbReference type="KEGG" id="mrc:R6Y96_04165"/>
<dbReference type="SUPFAM" id="SSF50998">
    <property type="entry name" value="Quinoprotein alcohol dehydrogenase-like"/>
    <property type="match status" value="1"/>
</dbReference>
<keyword evidence="1" id="KW-0472">Membrane</keyword>
<name>A0AAX4FX44_9EURY</name>
<dbReference type="InterPro" id="IPR015943">
    <property type="entry name" value="WD40/YVTN_repeat-like_dom_sf"/>
</dbReference>
<dbReference type="PANTHER" id="PTHR42754:SF1">
    <property type="entry name" value="LIPOPROTEIN"/>
    <property type="match status" value="1"/>
</dbReference>
<dbReference type="EMBL" id="CP137642">
    <property type="protein sequence ID" value="WOX58437.1"/>
    <property type="molecule type" value="Genomic_DNA"/>
</dbReference>
<sequence>MTENPQGFWRRKAILAALFIAVVLPAGVVSATAASPEVAWNVTFKLENENKFDAVAPSADGGLIAIGSTLSRTSGKEEDVMLVKTDGAGNQVWLKRLPGMAPASVAAAADGGCIAGVYSVSINETDGGGEYQGTSFLIRLDAAGEEEWREALPGMKVSSVAKTPDGGYLAAGWLWNPAGSENETTGVLLKTDGNGTPIWNRTFPGTAVNTAIVTSDGGYLVGGTSSPFTYDMGDGFLIRLDADGNTLWSRNYQVPVIFDLEETADGGFVYSGNYWYGLVDQDGDEAWARKMEGFTGYAVGIQPSGGYLVAGTNAASGEGFVFGTDADGAILWKMTFPGNRVYAAASVPGGGYVLAGIQFISTGNSTAWLAGITEPGEETEEPVPTATAPGFGAAAAGAALVILIATRYRRG</sequence>
<proteinExistence type="predicted"/>
<accession>A0AAX4FX44</accession>
<dbReference type="InterPro" id="IPR011047">
    <property type="entry name" value="Quinoprotein_ADH-like_sf"/>
</dbReference>
<gene>
    <name evidence="2" type="ORF">R6Y96_04165</name>
</gene>
<evidence type="ECO:0000313" key="2">
    <source>
        <dbReference type="EMBL" id="WOX58437.1"/>
    </source>
</evidence>
<keyword evidence="1" id="KW-0812">Transmembrane</keyword>
<dbReference type="RefSeq" id="WP_318622257.1">
    <property type="nucleotide sequence ID" value="NZ_CP137642.1"/>
</dbReference>
<dbReference type="AlphaFoldDB" id="A0AAX4FX44"/>
<reference evidence="2 3" key="1">
    <citation type="submission" date="2023-10" db="EMBL/GenBank/DDBJ databases">
        <title>The complete genome sequence of Methanoculleus receptaculi DSM 18860.</title>
        <authorList>
            <person name="Lai S.-J."/>
            <person name="You Y.-T."/>
            <person name="Chen S.-C."/>
        </authorList>
    </citation>
    <scope>NUCLEOTIDE SEQUENCE [LARGE SCALE GENOMIC DNA]</scope>
    <source>
        <strain evidence="2 3">DSM 18860</strain>
    </source>
</reference>
<feature type="transmembrane region" description="Helical" evidence="1">
    <location>
        <begin position="388"/>
        <end position="406"/>
    </location>
</feature>
<dbReference type="PANTHER" id="PTHR42754">
    <property type="entry name" value="ENDOGLUCANASE"/>
    <property type="match status" value="1"/>
</dbReference>
<dbReference type="Gene3D" id="2.130.10.10">
    <property type="entry name" value="YVTN repeat-like/Quinoprotein amine dehydrogenase"/>
    <property type="match status" value="1"/>
</dbReference>
<keyword evidence="3" id="KW-1185">Reference proteome</keyword>
<evidence type="ECO:0000313" key="3">
    <source>
        <dbReference type="Proteomes" id="UP001305652"/>
    </source>
</evidence>
<evidence type="ECO:0000256" key="1">
    <source>
        <dbReference type="SAM" id="Phobius"/>
    </source>
</evidence>